<evidence type="ECO:0000256" key="1">
    <source>
        <dbReference type="SAM" id="SignalP"/>
    </source>
</evidence>
<keyword evidence="1" id="KW-0732">Signal</keyword>
<dbReference type="EMBL" id="JAUSVX010000007">
    <property type="protein sequence ID" value="MDQ0471016.1"/>
    <property type="molecule type" value="Genomic_DNA"/>
</dbReference>
<comment type="caution">
    <text evidence="2">The sequence shown here is derived from an EMBL/GenBank/DDBJ whole genome shotgun (WGS) entry which is preliminary data.</text>
</comment>
<evidence type="ECO:0000313" key="2">
    <source>
        <dbReference type="EMBL" id="MDQ0471016.1"/>
    </source>
</evidence>
<name>A0ABU0JBX5_9HYPH</name>
<feature type="signal peptide" evidence="1">
    <location>
        <begin position="1"/>
        <end position="22"/>
    </location>
</feature>
<feature type="chain" id="PRO_5045409636" description="Porin" evidence="1">
    <location>
        <begin position="23"/>
        <end position="97"/>
    </location>
</feature>
<evidence type="ECO:0000313" key="3">
    <source>
        <dbReference type="Proteomes" id="UP001242480"/>
    </source>
</evidence>
<organism evidence="2 3">
    <name type="scientific">Labrys wisconsinensis</name>
    <dbReference type="NCBI Taxonomy" id="425677"/>
    <lineage>
        <taxon>Bacteria</taxon>
        <taxon>Pseudomonadati</taxon>
        <taxon>Pseudomonadota</taxon>
        <taxon>Alphaproteobacteria</taxon>
        <taxon>Hyphomicrobiales</taxon>
        <taxon>Xanthobacteraceae</taxon>
        <taxon>Labrys</taxon>
    </lineage>
</organism>
<accession>A0ABU0JBX5</accession>
<protein>
    <recommendedName>
        <fullName evidence="4">Porin</fullName>
    </recommendedName>
</protein>
<sequence>MARLATAALGLLPLLAAAPAGAGDTDPRCASYGVGFIYSESSGFCVKMSGDVSAGFVSRSKGGLHFGDDTRVDVDARKNTELGPLRLYVSPRAGNLD</sequence>
<evidence type="ECO:0008006" key="4">
    <source>
        <dbReference type="Google" id="ProtNLM"/>
    </source>
</evidence>
<reference evidence="2 3" key="1">
    <citation type="submission" date="2023-07" db="EMBL/GenBank/DDBJ databases">
        <title>Genomic Encyclopedia of Type Strains, Phase IV (KMG-IV): sequencing the most valuable type-strain genomes for metagenomic binning, comparative biology and taxonomic classification.</title>
        <authorList>
            <person name="Goeker M."/>
        </authorList>
    </citation>
    <scope>NUCLEOTIDE SEQUENCE [LARGE SCALE GENOMIC DNA]</scope>
    <source>
        <strain evidence="2 3">DSM 19619</strain>
    </source>
</reference>
<dbReference type="RefSeq" id="WP_307275485.1">
    <property type="nucleotide sequence ID" value="NZ_JAUSVX010000007.1"/>
</dbReference>
<proteinExistence type="predicted"/>
<dbReference type="Proteomes" id="UP001242480">
    <property type="component" value="Unassembled WGS sequence"/>
</dbReference>
<keyword evidence="3" id="KW-1185">Reference proteome</keyword>
<gene>
    <name evidence="2" type="ORF">QO011_004035</name>
</gene>